<reference evidence="2 3" key="1">
    <citation type="journal article" date="2015" name="Genome Announc.">
        <title>Draft Genome Sequence of Burkholderia sp. Strain PML1(12), an Ectomycorrhizosphere-Inhabiting Bacterium with Effective Mineral-Weathering Ability.</title>
        <authorList>
            <person name="Uroz S."/>
            <person name="Oger P."/>
        </authorList>
    </citation>
    <scope>NUCLEOTIDE SEQUENCE [LARGE SCALE GENOMIC DNA]</scope>
    <source>
        <strain evidence="3">PML1(12)</strain>
    </source>
</reference>
<dbReference type="Proteomes" id="UP000035963">
    <property type="component" value="Unassembled WGS sequence"/>
</dbReference>
<dbReference type="PROSITE" id="PS50172">
    <property type="entry name" value="BRCT"/>
    <property type="match status" value="1"/>
</dbReference>
<comment type="caution">
    <text evidence="2">The sequence shown here is derived from an EMBL/GenBank/DDBJ whole genome shotgun (WGS) entry which is preliminary data.</text>
</comment>
<evidence type="ECO:0000313" key="3">
    <source>
        <dbReference type="Proteomes" id="UP000035963"/>
    </source>
</evidence>
<dbReference type="AlphaFoldDB" id="A0A0J1D570"/>
<protein>
    <recommendedName>
        <fullName evidence="1">BRCT domain-containing protein</fullName>
    </recommendedName>
</protein>
<name>A0A0J1D570_9BURK</name>
<dbReference type="RefSeq" id="WP_047845064.1">
    <property type="nucleotide sequence ID" value="NZ_AEJF01000016.1"/>
</dbReference>
<keyword evidence="3" id="KW-1185">Reference proteome</keyword>
<dbReference type="PATRIC" id="fig|908627.4.peg.600"/>
<feature type="domain" description="BRCT" evidence="1">
    <location>
        <begin position="1"/>
        <end position="85"/>
    </location>
</feature>
<organism evidence="2 3">
    <name type="scientific">Caballeronia mineralivorans PML1(12)</name>
    <dbReference type="NCBI Taxonomy" id="908627"/>
    <lineage>
        <taxon>Bacteria</taxon>
        <taxon>Pseudomonadati</taxon>
        <taxon>Pseudomonadota</taxon>
        <taxon>Betaproteobacteria</taxon>
        <taxon>Burkholderiales</taxon>
        <taxon>Burkholderiaceae</taxon>
        <taxon>Caballeronia</taxon>
    </lineage>
</organism>
<proteinExistence type="predicted"/>
<evidence type="ECO:0000313" key="2">
    <source>
        <dbReference type="EMBL" id="KLU27781.1"/>
    </source>
</evidence>
<accession>A0A0J1D570</accession>
<sequence length="153" mass="17142">MEPRTYVLSGALPVQDDVDAEQLNRVSRHLGGIATVHLTHDEVAHAVSLRISGTMLRDDVRIIERRIEKFAEEYASTAAILLSEWNGQTSWLVVGMNWQAQCLIKLGAVQEQFSRLAERDLDFLVRLEPSGSAAHGSPLMCVSIETDDQRTKW</sequence>
<gene>
    <name evidence="2" type="ORF">EOS_02685</name>
</gene>
<dbReference type="EMBL" id="AEJF01000016">
    <property type="protein sequence ID" value="KLU27781.1"/>
    <property type="molecule type" value="Genomic_DNA"/>
</dbReference>
<dbReference type="InterPro" id="IPR001357">
    <property type="entry name" value="BRCT_dom"/>
</dbReference>
<evidence type="ECO:0000259" key="1">
    <source>
        <dbReference type="PROSITE" id="PS50172"/>
    </source>
</evidence>